<gene>
    <name evidence="1" type="ORF">pW2_60</name>
</gene>
<protein>
    <submittedName>
        <fullName evidence="1">Uncharacterized protein</fullName>
    </submittedName>
</protein>
<proteinExistence type="predicted"/>
<evidence type="ECO:0000313" key="1">
    <source>
        <dbReference type="EMBL" id="AZU98894.1"/>
    </source>
</evidence>
<dbReference type="Gene3D" id="3.40.50.1000">
    <property type="entry name" value="HAD superfamily/HAD-like"/>
    <property type="match status" value="1"/>
</dbReference>
<name>A0A3Q9R7D9_9CAUD</name>
<dbReference type="SUPFAM" id="SSF56784">
    <property type="entry name" value="HAD-like"/>
    <property type="match status" value="1"/>
</dbReference>
<keyword evidence="2" id="KW-1185">Reference proteome</keyword>
<dbReference type="InterPro" id="IPR023214">
    <property type="entry name" value="HAD_sf"/>
</dbReference>
<dbReference type="InterPro" id="IPR036412">
    <property type="entry name" value="HAD-like_sf"/>
</dbReference>
<dbReference type="Proteomes" id="UP000287896">
    <property type="component" value="Segment"/>
</dbReference>
<accession>A0A3Q9R7D9</accession>
<evidence type="ECO:0000313" key="2">
    <source>
        <dbReference type="Proteomes" id="UP000287896"/>
    </source>
</evidence>
<sequence>MTLKYKHVAVDFDGTLVHDNCYPSTGKFKENAVHTLKRIIAEGGEIVIWTCRNGKEQEEKIIDKLTSVGIYDFKINQPFDHFVNEYGGDNARKIFADVYIDDRSIHARNRQSGIDWYEIERMLF</sequence>
<dbReference type="EMBL" id="MK288021">
    <property type="protein sequence ID" value="AZU98894.1"/>
    <property type="molecule type" value="Genomic_DNA"/>
</dbReference>
<reference evidence="1 2" key="1">
    <citation type="submission" date="2018-12" db="EMBL/GenBank/DDBJ databases">
        <title>Characterization of a novel siphovirus infacting Bacillus anthracis.</title>
        <authorList>
            <person name="Hu X."/>
            <person name="Wan X."/>
            <person name="Geng P."/>
            <person name="Yuan Z."/>
        </authorList>
    </citation>
    <scope>NUCLEOTIDE SEQUENCE [LARGE SCALE GENOMIC DNA]</scope>
</reference>
<organism evidence="1 2">
    <name type="scientific">Bacillus phage pW2</name>
    <dbReference type="NCBI Taxonomy" id="2500559"/>
    <lineage>
        <taxon>Viruses</taxon>
        <taxon>Duplodnaviria</taxon>
        <taxon>Heunggongvirae</taxon>
        <taxon>Uroviricota</taxon>
        <taxon>Caudoviricetes</taxon>
        <taxon>Joanripponvirinae</taxon>
        <taxon>Sophritavirus</taxon>
        <taxon>Sophritavirus pW2</taxon>
    </lineage>
</organism>